<gene>
    <name evidence="1" type="ORF">B0H17DRAFT_1217780</name>
</gene>
<evidence type="ECO:0000313" key="1">
    <source>
        <dbReference type="EMBL" id="KAJ7631767.1"/>
    </source>
</evidence>
<reference evidence="1" key="1">
    <citation type="submission" date="2023-03" db="EMBL/GenBank/DDBJ databases">
        <title>Massive genome expansion in bonnet fungi (Mycena s.s.) driven by repeated elements and novel gene families across ecological guilds.</title>
        <authorList>
            <consortium name="Lawrence Berkeley National Laboratory"/>
            <person name="Harder C.B."/>
            <person name="Miyauchi S."/>
            <person name="Viragh M."/>
            <person name="Kuo A."/>
            <person name="Thoen E."/>
            <person name="Andreopoulos B."/>
            <person name="Lu D."/>
            <person name="Skrede I."/>
            <person name="Drula E."/>
            <person name="Henrissat B."/>
            <person name="Morin E."/>
            <person name="Kohler A."/>
            <person name="Barry K."/>
            <person name="LaButti K."/>
            <person name="Morin E."/>
            <person name="Salamov A."/>
            <person name="Lipzen A."/>
            <person name="Mereny Z."/>
            <person name="Hegedus B."/>
            <person name="Baldrian P."/>
            <person name="Stursova M."/>
            <person name="Weitz H."/>
            <person name="Taylor A."/>
            <person name="Grigoriev I.V."/>
            <person name="Nagy L.G."/>
            <person name="Martin F."/>
            <person name="Kauserud H."/>
        </authorList>
    </citation>
    <scope>NUCLEOTIDE SEQUENCE</scope>
    <source>
        <strain evidence="1">CBHHK067</strain>
    </source>
</reference>
<accession>A0AAD7FPW5</accession>
<name>A0AAD7FPW5_MYCRO</name>
<sequence>MSILNEYYDIHEANCFGRRFGSLASVTVLETVPQHNQHLCLWFNLLDIHVYSDFTKFTAHLPNQVSFWLSMFLLQYTKELKLSDTSQIFVQNDHMFAKMLELVRASGGSGHTLFVAVNDYDAPTRTHSFAHLHYTDIHENFVSPRDIEHLLDTYLWCPLLAESDVIHKLLVTGALPVKYSALKMLGIRAPSLQEPCGFTEQEAIIFTQSILGEAPDIAELHRSCGGYVLLPQNVMTEPVLHPQQIIIWISKASLPHSDADNHSLGLLTDILGLLPEESDVSVSGAVTLNALINLLAASAVEINETDITIGFDATAVSWSDLYHAGALTCD</sequence>
<dbReference type="Proteomes" id="UP001221757">
    <property type="component" value="Unassembled WGS sequence"/>
</dbReference>
<keyword evidence="2" id="KW-1185">Reference proteome</keyword>
<dbReference type="AlphaFoldDB" id="A0AAD7FPW5"/>
<organism evidence="1 2">
    <name type="scientific">Mycena rosella</name>
    <name type="common">Pink bonnet</name>
    <name type="synonym">Agaricus rosellus</name>
    <dbReference type="NCBI Taxonomy" id="1033263"/>
    <lineage>
        <taxon>Eukaryota</taxon>
        <taxon>Fungi</taxon>
        <taxon>Dikarya</taxon>
        <taxon>Basidiomycota</taxon>
        <taxon>Agaricomycotina</taxon>
        <taxon>Agaricomycetes</taxon>
        <taxon>Agaricomycetidae</taxon>
        <taxon>Agaricales</taxon>
        <taxon>Marasmiineae</taxon>
        <taxon>Mycenaceae</taxon>
        <taxon>Mycena</taxon>
    </lineage>
</organism>
<proteinExistence type="predicted"/>
<evidence type="ECO:0000313" key="2">
    <source>
        <dbReference type="Proteomes" id="UP001221757"/>
    </source>
</evidence>
<protein>
    <submittedName>
        <fullName evidence="1">Uncharacterized protein</fullName>
    </submittedName>
</protein>
<comment type="caution">
    <text evidence="1">The sequence shown here is derived from an EMBL/GenBank/DDBJ whole genome shotgun (WGS) entry which is preliminary data.</text>
</comment>
<dbReference type="EMBL" id="JARKIE010000509">
    <property type="protein sequence ID" value="KAJ7631767.1"/>
    <property type="molecule type" value="Genomic_DNA"/>
</dbReference>